<organism evidence="1 2">
    <name type="scientific">Lepeophtheirus salmonis</name>
    <name type="common">Salmon louse</name>
    <name type="synonym">Caligus salmonis</name>
    <dbReference type="NCBI Taxonomy" id="72036"/>
    <lineage>
        <taxon>Eukaryota</taxon>
        <taxon>Metazoa</taxon>
        <taxon>Ecdysozoa</taxon>
        <taxon>Arthropoda</taxon>
        <taxon>Crustacea</taxon>
        <taxon>Multicrustacea</taxon>
        <taxon>Hexanauplia</taxon>
        <taxon>Copepoda</taxon>
        <taxon>Siphonostomatoida</taxon>
        <taxon>Caligidae</taxon>
        <taxon>Lepeophtheirus</taxon>
    </lineage>
</organism>
<protein>
    <submittedName>
        <fullName evidence="1">(salmon louse) hypothetical protein</fullName>
    </submittedName>
</protein>
<reference evidence="1" key="1">
    <citation type="submission" date="2021-02" db="EMBL/GenBank/DDBJ databases">
        <authorList>
            <person name="Bekaert M."/>
        </authorList>
    </citation>
    <scope>NUCLEOTIDE SEQUENCE</scope>
    <source>
        <strain evidence="1">IoA-00</strain>
    </source>
</reference>
<name>A0A7R8H505_LEPSM</name>
<sequence>MITIKGDPAMLQEAVMEKKLGRFSNNSYTIREDVRVGTVDWVKLTDIEMRTLRSMWLDNCWEGLISLAYHFADYNGISQKKKTCASISAKEKPSLGYKVAKDRLTLLLGGNVGGDFGLKPMLEYCTENPRALKGHSKILFRYYGMEITKYWVT</sequence>
<evidence type="ECO:0000313" key="1">
    <source>
        <dbReference type="EMBL" id="CAF2853861.1"/>
    </source>
</evidence>
<evidence type="ECO:0000313" key="2">
    <source>
        <dbReference type="Proteomes" id="UP000675881"/>
    </source>
</evidence>
<gene>
    <name evidence="1" type="ORF">LSAA_5006</name>
</gene>
<accession>A0A7R8H505</accession>
<keyword evidence="2" id="KW-1185">Reference proteome</keyword>
<dbReference type="AlphaFoldDB" id="A0A7R8H505"/>
<dbReference type="Proteomes" id="UP000675881">
    <property type="component" value="Chromosome 14"/>
</dbReference>
<dbReference type="EMBL" id="HG994593">
    <property type="protein sequence ID" value="CAF2853861.1"/>
    <property type="molecule type" value="Genomic_DNA"/>
</dbReference>
<proteinExistence type="predicted"/>